<sequence length="53" mass="5672">MNYLVCPDDGEQLKVVPGHRDAAAGLVVRCPRCAAVFRFAKGNLTSIADPDGR</sequence>
<comment type="caution">
    <text evidence="1">The sequence shown here is derived from an EMBL/GenBank/DDBJ whole genome shotgun (WGS) entry which is preliminary data.</text>
</comment>
<accession>A0A853DM06</accession>
<reference evidence="1 2" key="1">
    <citation type="submission" date="2020-07" db="EMBL/GenBank/DDBJ databases">
        <title>Sequencing the genomes of 1000 actinobacteria strains.</title>
        <authorList>
            <person name="Klenk H.-P."/>
        </authorList>
    </citation>
    <scope>NUCLEOTIDE SEQUENCE [LARGE SCALE GENOMIC DNA]</scope>
    <source>
        <strain evidence="1 2">DSM 29531</strain>
    </source>
</reference>
<dbReference type="Proteomes" id="UP000571817">
    <property type="component" value="Unassembled WGS sequence"/>
</dbReference>
<evidence type="ECO:0000313" key="1">
    <source>
        <dbReference type="EMBL" id="NYJ76024.1"/>
    </source>
</evidence>
<keyword evidence="2" id="KW-1185">Reference proteome</keyword>
<proteinExistence type="predicted"/>
<organism evidence="1 2">
    <name type="scientific">Allobranchiibius huperziae</name>
    <dbReference type="NCBI Taxonomy" id="1874116"/>
    <lineage>
        <taxon>Bacteria</taxon>
        <taxon>Bacillati</taxon>
        <taxon>Actinomycetota</taxon>
        <taxon>Actinomycetes</taxon>
        <taxon>Micrococcales</taxon>
        <taxon>Dermacoccaceae</taxon>
        <taxon>Allobranchiibius</taxon>
    </lineage>
</organism>
<evidence type="ECO:0000313" key="2">
    <source>
        <dbReference type="Proteomes" id="UP000571817"/>
    </source>
</evidence>
<name>A0A853DM06_9MICO</name>
<protein>
    <submittedName>
        <fullName evidence="1">Putative C2H2 Zn-finger protein</fullName>
    </submittedName>
</protein>
<dbReference type="EMBL" id="JACCFW010000001">
    <property type="protein sequence ID" value="NYJ76024.1"/>
    <property type="molecule type" value="Genomic_DNA"/>
</dbReference>
<dbReference type="AlphaFoldDB" id="A0A853DM06"/>
<gene>
    <name evidence="1" type="ORF">HNR15_002987</name>
</gene>
<dbReference type="RefSeq" id="WP_179483126.1">
    <property type="nucleotide sequence ID" value="NZ_JACCFW010000001.1"/>
</dbReference>